<accession>A0A7X6R009</accession>
<dbReference type="AlphaFoldDB" id="A0A7X6R009"/>
<comment type="caution">
    <text evidence="3">The sequence shown here is derived from an EMBL/GenBank/DDBJ whole genome shotgun (WGS) entry which is preliminary data.</text>
</comment>
<proteinExistence type="predicted"/>
<keyword evidence="4" id="KW-1185">Reference proteome</keyword>
<reference evidence="3 4" key="1">
    <citation type="submission" date="2020-04" db="EMBL/GenBank/DDBJ databases">
        <title>MicrobeNet Type strains.</title>
        <authorList>
            <person name="Nicholson A.C."/>
        </authorList>
    </citation>
    <scope>NUCLEOTIDE SEQUENCE [LARGE SCALE GENOMIC DNA]</scope>
    <source>
        <strain evidence="3 4">ATCC BAA-788</strain>
    </source>
</reference>
<dbReference type="Gene3D" id="1.20.120.450">
    <property type="entry name" value="dinb family like domain"/>
    <property type="match status" value="1"/>
</dbReference>
<name>A0A7X6R009_9CELL</name>
<evidence type="ECO:0000313" key="4">
    <source>
        <dbReference type="Proteomes" id="UP000581206"/>
    </source>
</evidence>
<dbReference type="InterPro" id="IPR034660">
    <property type="entry name" value="DinB/YfiT-like"/>
</dbReference>
<dbReference type="RefSeq" id="WP_168630815.1">
    <property type="nucleotide sequence ID" value="NZ_BONL01000028.1"/>
</dbReference>
<dbReference type="GO" id="GO:0046872">
    <property type="term" value="F:metal ion binding"/>
    <property type="evidence" value="ECO:0007669"/>
    <property type="project" value="InterPro"/>
</dbReference>
<organism evidence="3 4">
    <name type="scientific">Cellulomonas denverensis</name>
    <dbReference type="NCBI Taxonomy" id="264297"/>
    <lineage>
        <taxon>Bacteria</taxon>
        <taxon>Bacillati</taxon>
        <taxon>Actinomycetota</taxon>
        <taxon>Actinomycetes</taxon>
        <taxon>Micrococcales</taxon>
        <taxon>Cellulomonadaceae</taxon>
        <taxon>Cellulomonas</taxon>
    </lineage>
</organism>
<dbReference type="InterPro" id="IPR024344">
    <property type="entry name" value="MDMPI_metal-binding"/>
</dbReference>
<dbReference type="NCBIfam" id="TIGR03083">
    <property type="entry name" value="maleylpyruvate isomerase family mycothiol-dependent enzyme"/>
    <property type="match status" value="1"/>
</dbReference>
<sequence length="292" mass="30808">MSGRADHTPLAPDAWLPALRTAQTAFADLLADADPGAVVPACAPWTVADLARHLANIHRWAAGMAAWIDGLDEDDTAGPHDPAALRDFYRDCATLLRSTLDHLGPDAPAYTLNGPGPAAFWHRRQLHETLVHVADLAAATGRPHPVTDPVLWADCVDEVITVMAPRQLRLARITAAAHPVAVHATDTGHHWVLDLTDPGARAVPATGRAPSVRKPSHDGEASGARELSNADEASSADEPSSARVPNPVAALVGPADRLALLLWRRTTPDDPGLTLTGDRDAALAALDRALVP</sequence>
<gene>
    <name evidence="3" type="ORF">HGA03_13475</name>
</gene>
<dbReference type="SUPFAM" id="SSF109854">
    <property type="entry name" value="DinB/YfiT-like putative metalloenzymes"/>
    <property type="match status" value="1"/>
</dbReference>
<feature type="region of interest" description="Disordered" evidence="1">
    <location>
        <begin position="202"/>
        <end position="248"/>
    </location>
</feature>
<keyword evidence="3" id="KW-0670">Pyruvate</keyword>
<dbReference type="GO" id="GO:0016853">
    <property type="term" value="F:isomerase activity"/>
    <property type="evidence" value="ECO:0007669"/>
    <property type="project" value="UniProtKB-KW"/>
</dbReference>
<dbReference type="InterPro" id="IPR017517">
    <property type="entry name" value="Maleyloyr_isom"/>
</dbReference>
<dbReference type="PANTHER" id="PTHR40758:SF1">
    <property type="entry name" value="CONSERVED PROTEIN"/>
    <property type="match status" value="1"/>
</dbReference>
<keyword evidence="3" id="KW-0413">Isomerase</keyword>
<feature type="domain" description="Mycothiol-dependent maleylpyruvate isomerase metal-binding" evidence="2">
    <location>
        <begin position="18"/>
        <end position="137"/>
    </location>
</feature>
<feature type="compositionally biased region" description="Low complexity" evidence="1">
    <location>
        <begin position="230"/>
        <end position="242"/>
    </location>
</feature>
<evidence type="ECO:0000313" key="3">
    <source>
        <dbReference type="EMBL" id="NKY23677.1"/>
    </source>
</evidence>
<dbReference type="PANTHER" id="PTHR40758">
    <property type="entry name" value="CONSERVED PROTEIN"/>
    <property type="match status" value="1"/>
</dbReference>
<dbReference type="GO" id="GO:0005886">
    <property type="term" value="C:plasma membrane"/>
    <property type="evidence" value="ECO:0007669"/>
    <property type="project" value="TreeGrafter"/>
</dbReference>
<evidence type="ECO:0000256" key="1">
    <source>
        <dbReference type="SAM" id="MobiDB-lite"/>
    </source>
</evidence>
<evidence type="ECO:0000259" key="2">
    <source>
        <dbReference type="Pfam" id="PF11716"/>
    </source>
</evidence>
<dbReference type="Proteomes" id="UP000581206">
    <property type="component" value="Unassembled WGS sequence"/>
</dbReference>
<dbReference type="Pfam" id="PF11716">
    <property type="entry name" value="MDMPI_N"/>
    <property type="match status" value="1"/>
</dbReference>
<dbReference type="EMBL" id="JAAXOX010000008">
    <property type="protein sequence ID" value="NKY23677.1"/>
    <property type="molecule type" value="Genomic_DNA"/>
</dbReference>
<protein>
    <submittedName>
        <fullName evidence="3">Maleylpyruvate isomerase family mycothiol-dependent enzyme</fullName>
    </submittedName>
</protein>